<keyword evidence="4" id="KW-1185">Reference proteome</keyword>
<dbReference type="STRING" id="208445.SAMN04489727_0564"/>
<dbReference type="InterPro" id="IPR012338">
    <property type="entry name" value="Beta-lactam/transpept-like"/>
</dbReference>
<keyword evidence="3" id="KW-0645">Protease</keyword>
<dbReference type="EMBL" id="FNSO01000002">
    <property type="protein sequence ID" value="SEB32650.1"/>
    <property type="molecule type" value="Genomic_DNA"/>
</dbReference>
<name>A0A1H4IFD3_9PSEU</name>
<keyword evidence="3" id="KW-0121">Carboxypeptidase</keyword>
<dbReference type="Pfam" id="PF00144">
    <property type="entry name" value="Beta-lactamase"/>
    <property type="match status" value="1"/>
</dbReference>
<evidence type="ECO:0000313" key="3">
    <source>
        <dbReference type="EMBL" id="SEB32650.1"/>
    </source>
</evidence>
<dbReference type="InterPro" id="IPR050491">
    <property type="entry name" value="AmpC-like"/>
</dbReference>
<dbReference type="InterPro" id="IPR001466">
    <property type="entry name" value="Beta-lactam-related"/>
</dbReference>
<protein>
    <submittedName>
        <fullName evidence="3">D-alanyl-D-alanine carboxypeptidase</fullName>
    </submittedName>
</protein>
<accession>A0A1H4IFD3</accession>
<dbReference type="PANTHER" id="PTHR46825:SF7">
    <property type="entry name" value="D-ALANYL-D-ALANINE CARBOXYPEPTIDASE"/>
    <property type="match status" value="1"/>
</dbReference>
<dbReference type="SUPFAM" id="SSF56601">
    <property type="entry name" value="beta-lactamase/transpeptidase-like"/>
    <property type="match status" value="1"/>
</dbReference>
<gene>
    <name evidence="3" type="ORF">SAMN04489727_0564</name>
</gene>
<evidence type="ECO:0000313" key="4">
    <source>
        <dbReference type="Proteomes" id="UP000199622"/>
    </source>
</evidence>
<dbReference type="AlphaFoldDB" id="A0A1H4IFD3"/>
<reference evidence="4" key="1">
    <citation type="submission" date="2016-10" db="EMBL/GenBank/DDBJ databases">
        <authorList>
            <person name="Varghese N."/>
            <person name="Submissions S."/>
        </authorList>
    </citation>
    <scope>NUCLEOTIDE SEQUENCE [LARGE SCALE GENOMIC DNA]</scope>
    <source>
        <strain evidence="4">DSM 44544</strain>
    </source>
</reference>
<keyword evidence="1" id="KW-0732">Signal</keyword>
<evidence type="ECO:0000256" key="1">
    <source>
        <dbReference type="SAM" id="SignalP"/>
    </source>
</evidence>
<dbReference type="OrthoDB" id="503788at2"/>
<feature type="chain" id="PRO_5011462242" evidence="1">
    <location>
        <begin position="24"/>
        <end position="385"/>
    </location>
</feature>
<sequence>MIKHIAAALLAVTLAGTATPAFAATPGPACVAPEPLDTTALEQAIKGLPNDAVNAALVRATGPDGCWTGTAGVADRRTGTPVHPDARFRIGSVTKVFTAVVVLQLVAEHKIALDGTVQEYLPGLLPAGYPAVTVRQLLDYTNGLPSPVLEDDRIEYIVAHRFDRWTPEQYVAAAFAQGSKEFEPGTAQHYRNIGYIVAGMLVEKVTGRSYESQVRDRIVRPLHLTGTTAPGHDPALHGPHVRGYQIMSDGSVLDVTRWDQSFGWASSSIVSTTRDLDVFTAALFGGRLLPPSVQPELFAVPPVKDVSGKPASYGAGLQRYRLPGVGEVWGKSGGWYGYLAGLGGTRDGRRQLVYGVTANDAKNGDNPTPVTQQIVLAGMTLAARR</sequence>
<feature type="signal peptide" evidence="1">
    <location>
        <begin position="1"/>
        <end position="23"/>
    </location>
</feature>
<dbReference type="RefSeq" id="WP_091304266.1">
    <property type="nucleotide sequence ID" value="NZ_FNSO01000002.1"/>
</dbReference>
<evidence type="ECO:0000259" key="2">
    <source>
        <dbReference type="Pfam" id="PF00144"/>
    </source>
</evidence>
<organism evidence="3 4">
    <name type="scientific">Amycolatopsis tolypomycina</name>
    <dbReference type="NCBI Taxonomy" id="208445"/>
    <lineage>
        <taxon>Bacteria</taxon>
        <taxon>Bacillati</taxon>
        <taxon>Actinomycetota</taxon>
        <taxon>Actinomycetes</taxon>
        <taxon>Pseudonocardiales</taxon>
        <taxon>Pseudonocardiaceae</taxon>
        <taxon>Amycolatopsis</taxon>
    </lineage>
</organism>
<keyword evidence="3" id="KW-0378">Hydrolase</keyword>
<feature type="domain" description="Beta-lactamase-related" evidence="2">
    <location>
        <begin position="68"/>
        <end position="364"/>
    </location>
</feature>
<proteinExistence type="predicted"/>
<dbReference type="PANTHER" id="PTHR46825">
    <property type="entry name" value="D-ALANYL-D-ALANINE-CARBOXYPEPTIDASE/ENDOPEPTIDASE AMPH"/>
    <property type="match status" value="1"/>
</dbReference>
<dbReference type="GO" id="GO:0004180">
    <property type="term" value="F:carboxypeptidase activity"/>
    <property type="evidence" value="ECO:0007669"/>
    <property type="project" value="UniProtKB-KW"/>
</dbReference>
<dbReference type="Proteomes" id="UP000199622">
    <property type="component" value="Unassembled WGS sequence"/>
</dbReference>
<dbReference type="Gene3D" id="3.40.710.10">
    <property type="entry name" value="DD-peptidase/beta-lactamase superfamily"/>
    <property type="match status" value="1"/>
</dbReference>